<dbReference type="SUPFAM" id="SSF53335">
    <property type="entry name" value="S-adenosyl-L-methionine-dependent methyltransferases"/>
    <property type="match status" value="1"/>
</dbReference>
<dbReference type="Proteomes" id="UP000198694">
    <property type="component" value="Unassembled WGS sequence"/>
</dbReference>
<dbReference type="STRING" id="407036.SAMN05216243_3494"/>
<dbReference type="EMBL" id="FNFL01000008">
    <property type="protein sequence ID" value="SDK54090.1"/>
    <property type="molecule type" value="Genomic_DNA"/>
</dbReference>
<protein>
    <submittedName>
        <fullName evidence="1">tRNA (Adenine22-N1)-methyltransferase</fullName>
    </submittedName>
</protein>
<dbReference type="RefSeq" id="WP_093216964.1">
    <property type="nucleotide sequence ID" value="NZ_FNFL01000008.1"/>
</dbReference>
<proteinExistence type="predicted"/>
<dbReference type="Gene3D" id="1.10.287.1890">
    <property type="match status" value="1"/>
</dbReference>
<keyword evidence="2" id="KW-1185">Reference proteome</keyword>
<dbReference type="Pfam" id="PF04816">
    <property type="entry name" value="TrmK"/>
    <property type="match status" value="1"/>
</dbReference>
<dbReference type="OrthoDB" id="5881184at2"/>
<dbReference type="Gene3D" id="3.40.50.150">
    <property type="entry name" value="Vaccinia Virus protein VP39"/>
    <property type="match status" value="1"/>
</dbReference>
<evidence type="ECO:0000313" key="2">
    <source>
        <dbReference type="Proteomes" id="UP000198694"/>
    </source>
</evidence>
<dbReference type="GO" id="GO:0160105">
    <property type="term" value="F:tRNA (adenine(22)-N1)-methyltransferase activity"/>
    <property type="evidence" value="ECO:0007669"/>
    <property type="project" value="InterPro"/>
</dbReference>
<dbReference type="PANTHER" id="PTHR38451">
    <property type="entry name" value="TRNA (ADENINE(22)-N(1))-METHYLTRANSFERASE"/>
    <property type="match status" value="1"/>
</dbReference>
<dbReference type="InterPro" id="IPR006901">
    <property type="entry name" value="TrmK"/>
</dbReference>
<gene>
    <name evidence="1" type="ORF">SAMN05216243_3494</name>
</gene>
<name>A0A1G9CQY0_9BACI</name>
<accession>A0A1G9CQY0</accession>
<reference evidence="1 2" key="1">
    <citation type="submission" date="2016-10" db="EMBL/GenBank/DDBJ databases">
        <authorList>
            <person name="de Groot N.N."/>
        </authorList>
    </citation>
    <scope>NUCLEOTIDE SEQUENCE [LARGE SCALE GENOMIC DNA]</scope>
    <source>
        <strain evidence="1 2">CGMCC 1.6502</strain>
    </source>
</reference>
<dbReference type="PANTHER" id="PTHR38451:SF1">
    <property type="entry name" value="TRNA (ADENINE(22)-N(1))-METHYLTRANSFERASE"/>
    <property type="match status" value="1"/>
</dbReference>
<dbReference type="AlphaFoldDB" id="A0A1G9CQY0"/>
<keyword evidence="1" id="KW-0808">Transferase</keyword>
<dbReference type="GO" id="GO:0032259">
    <property type="term" value="P:methylation"/>
    <property type="evidence" value="ECO:0007669"/>
    <property type="project" value="UniProtKB-KW"/>
</dbReference>
<evidence type="ECO:0000313" key="1">
    <source>
        <dbReference type="EMBL" id="SDK54090.1"/>
    </source>
</evidence>
<dbReference type="InterPro" id="IPR029063">
    <property type="entry name" value="SAM-dependent_MTases_sf"/>
</dbReference>
<sequence length="230" mass="25394">MNGRLLSDRLKSVASFLPEGAVFADIGSDHAYLPVYVCRQDQQALAIAGELNEGPFQSAKRNVEEQGLSARIAVRKGNGLSILKANEVEQVVIAGMGGSLITDILENGKNKLSTVGRIITQPNLEARSIRVWLQENGYKLIGEDIIEEAGHIYEVLAADKSEVKAAMNEVELLCGPFLLKEKSMAFINKWESEIKKRENVVYQMRHASSPDKAKIDQFKEEIEIIKGVLA</sequence>
<keyword evidence="1" id="KW-0489">Methyltransferase</keyword>
<dbReference type="PIRSF" id="PIRSF018637">
    <property type="entry name" value="TrmK"/>
    <property type="match status" value="1"/>
</dbReference>
<organism evidence="1 2">
    <name type="scientific">Sediminibacillus albus</name>
    <dbReference type="NCBI Taxonomy" id="407036"/>
    <lineage>
        <taxon>Bacteria</taxon>
        <taxon>Bacillati</taxon>
        <taxon>Bacillota</taxon>
        <taxon>Bacilli</taxon>
        <taxon>Bacillales</taxon>
        <taxon>Bacillaceae</taxon>
        <taxon>Sediminibacillus</taxon>
    </lineage>
</organism>